<dbReference type="Proteomes" id="UP000284706">
    <property type="component" value="Unassembled WGS sequence"/>
</dbReference>
<feature type="region of interest" description="Disordered" evidence="1">
    <location>
        <begin position="1"/>
        <end position="35"/>
    </location>
</feature>
<feature type="region of interest" description="Disordered" evidence="1">
    <location>
        <begin position="86"/>
        <end position="122"/>
    </location>
</feature>
<dbReference type="AlphaFoldDB" id="A0A409XDA0"/>
<dbReference type="EMBL" id="NHYE01003580">
    <property type="protein sequence ID" value="PPQ88753.1"/>
    <property type="molecule type" value="Genomic_DNA"/>
</dbReference>
<protein>
    <submittedName>
        <fullName evidence="2">Uncharacterized protein</fullName>
    </submittedName>
</protein>
<gene>
    <name evidence="2" type="ORF">CVT26_007209</name>
</gene>
<reference evidence="2 3" key="1">
    <citation type="journal article" date="2018" name="Evol. Lett.">
        <title>Horizontal gene cluster transfer increased hallucinogenic mushroom diversity.</title>
        <authorList>
            <person name="Reynolds H.T."/>
            <person name="Vijayakumar V."/>
            <person name="Gluck-Thaler E."/>
            <person name="Korotkin H.B."/>
            <person name="Matheny P.B."/>
            <person name="Slot J.C."/>
        </authorList>
    </citation>
    <scope>NUCLEOTIDE SEQUENCE [LARGE SCALE GENOMIC DNA]</scope>
    <source>
        <strain evidence="2 3">SRW20</strain>
    </source>
</reference>
<evidence type="ECO:0000256" key="1">
    <source>
        <dbReference type="SAM" id="MobiDB-lite"/>
    </source>
</evidence>
<sequence>PNGATHPYGQSTPTHSVVHGIGSGSGSGREIGTGSGIPKEVLRAALSRLDDYTEDARVELEIRIGDEALLARGYEALLSVPGALAAASTPSTTPTNTSSNLHPDPNPHLNGLGKDDDDDAPTQTQTDIEAQITAFISGTDPAVRRAKEALERKLSDVQHDVAVLKRAVHDPESFDLKGFGERDSAPSSSLGGVYAAASSSSSSSLVEAQGQSAGGGGWSSWILPRGSSSRPASPAPTPHSSTFTFGAIMTDPRLRHSPSTGSFQAQLQNPPSQAQRARKTSFFGFGVGGGGGGSEVVKDPLAALNLKVPMPNFAVLGGAGAGGGGPLSAGLGGGFG</sequence>
<dbReference type="InParanoid" id="A0A409XDA0"/>
<feature type="compositionally biased region" description="Low complexity" evidence="1">
    <location>
        <begin position="219"/>
        <end position="242"/>
    </location>
</feature>
<feature type="compositionally biased region" description="Polar residues" evidence="1">
    <location>
        <begin position="257"/>
        <end position="275"/>
    </location>
</feature>
<feature type="region of interest" description="Disordered" evidence="1">
    <location>
        <begin position="174"/>
        <end position="194"/>
    </location>
</feature>
<proteinExistence type="predicted"/>
<evidence type="ECO:0000313" key="3">
    <source>
        <dbReference type="Proteomes" id="UP000284706"/>
    </source>
</evidence>
<feature type="compositionally biased region" description="Low complexity" evidence="1">
    <location>
        <begin position="86"/>
        <end position="101"/>
    </location>
</feature>
<feature type="non-terminal residue" evidence="2">
    <location>
        <position position="336"/>
    </location>
</feature>
<dbReference type="OrthoDB" id="2592022at2759"/>
<dbReference type="STRING" id="231916.A0A409XDA0"/>
<comment type="caution">
    <text evidence="2">The sequence shown here is derived from an EMBL/GenBank/DDBJ whole genome shotgun (WGS) entry which is preliminary data.</text>
</comment>
<feature type="non-terminal residue" evidence="2">
    <location>
        <position position="1"/>
    </location>
</feature>
<keyword evidence="3" id="KW-1185">Reference proteome</keyword>
<evidence type="ECO:0000313" key="2">
    <source>
        <dbReference type="EMBL" id="PPQ88753.1"/>
    </source>
</evidence>
<accession>A0A409XDA0</accession>
<name>A0A409XDA0_9AGAR</name>
<feature type="compositionally biased region" description="Basic and acidic residues" evidence="1">
    <location>
        <begin position="174"/>
        <end position="184"/>
    </location>
</feature>
<organism evidence="2 3">
    <name type="scientific">Gymnopilus dilepis</name>
    <dbReference type="NCBI Taxonomy" id="231916"/>
    <lineage>
        <taxon>Eukaryota</taxon>
        <taxon>Fungi</taxon>
        <taxon>Dikarya</taxon>
        <taxon>Basidiomycota</taxon>
        <taxon>Agaricomycotina</taxon>
        <taxon>Agaricomycetes</taxon>
        <taxon>Agaricomycetidae</taxon>
        <taxon>Agaricales</taxon>
        <taxon>Agaricineae</taxon>
        <taxon>Hymenogastraceae</taxon>
        <taxon>Gymnopilus</taxon>
    </lineage>
</organism>
<feature type="compositionally biased region" description="Gly residues" evidence="1">
    <location>
        <begin position="21"/>
        <end position="35"/>
    </location>
</feature>
<feature type="region of interest" description="Disordered" evidence="1">
    <location>
        <begin position="206"/>
        <end position="277"/>
    </location>
</feature>